<evidence type="ECO:0000313" key="1">
    <source>
        <dbReference type="EMBL" id="SVA65323.1"/>
    </source>
</evidence>
<organism evidence="1">
    <name type="scientific">marine metagenome</name>
    <dbReference type="NCBI Taxonomy" id="408172"/>
    <lineage>
        <taxon>unclassified sequences</taxon>
        <taxon>metagenomes</taxon>
        <taxon>ecological metagenomes</taxon>
    </lineage>
</organism>
<name>A0A381XM48_9ZZZZ</name>
<proteinExistence type="predicted"/>
<accession>A0A381XM48</accession>
<dbReference type="Pfam" id="PF03960">
    <property type="entry name" value="ArsC"/>
    <property type="match status" value="1"/>
</dbReference>
<sequence length="98" mass="11442">VRAELSQAGFELLERDFFKDTFSRDELIEIIGSRNPEEFFSFRSPSFKKLGLDREDLKNTDLIDLMLDEPRLIRRPLISGRGMLFVGTDKKALREFSN</sequence>
<dbReference type="AlphaFoldDB" id="A0A381XM48"/>
<gene>
    <name evidence="1" type="ORF">METZ01_LOCUS118177</name>
</gene>
<evidence type="ECO:0008006" key="2">
    <source>
        <dbReference type="Google" id="ProtNLM"/>
    </source>
</evidence>
<dbReference type="PANTHER" id="PTHR30041:SF7">
    <property type="entry name" value="GLOBAL TRANSCRIPTIONAL REGULATOR SPX"/>
    <property type="match status" value="1"/>
</dbReference>
<dbReference type="Gene3D" id="3.40.30.10">
    <property type="entry name" value="Glutaredoxin"/>
    <property type="match status" value="1"/>
</dbReference>
<feature type="non-terminal residue" evidence="1">
    <location>
        <position position="1"/>
    </location>
</feature>
<dbReference type="InterPro" id="IPR006660">
    <property type="entry name" value="Arsenate_reductase-like"/>
</dbReference>
<dbReference type="PROSITE" id="PS51353">
    <property type="entry name" value="ARSC"/>
    <property type="match status" value="1"/>
</dbReference>
<dbReference type="InterPro" id="IPR036249">
    <property type="entry name" value="Thioredoxin-like_sf"/>
</dbReference>
<dbReference type="SUPFAM" id="SSF52833">
    <property type="entry name" value="Thioredoxin-like"/>
    <property type="match status" value="1"/>
</dbReference>
<reference evidence="1" key="1">
    <citation type="submission" date="2018-05" db="EMBL/GenBank/DDBJ databases">
        <authorList>
            <person name="Lanie J.A."/>
            <person name="Ng W.-L."/>
            <person name="Kazmierczak K.M."/>
            <person name="Andrzejewski T.M."/>
            <person name="Davidsen T.M."/>
            <person name="Wayne K.J."/>
            <person name="Tettelin H."/>
            <person name="Glass J.I."/>
            <person name="Rusch D."/>
            <person name="Podicherti R."/>
            <person name="Tsui H.-C.T."/>
            <person name="Winkler M.E."/>
        </authorList>
    </citation>
    <scope>NUCLEOTIDE SEQUENCE</scope>
</reference>
<dbReference type="EMBL" id="UINC01015530">
    <property type="protein sequence ID" value="SVA65323.1"/>
    <property type="molecule type" value="Genomic_DNA"/>
</dbReference>
<protein>
    <recommendedName>
        <fullName evidence="2">Arsenate reductase</fullName>
    </recommendedName>
</protein>
<dbReference type="PANTHER" id="PTHR30041">
    <property type="entry name" value="ARSENATE REDUCTASE"/>
    <property type="match status" value="1"/>
</dbReference>